<organism evidence="1">
    <name type="scientific">Fervidicoccus fontis</name>
    <dbReference type="NCBI Taxonomy" id="683846"/>
    <lineage>
        <taxon>Archaea</taxon>
        <taxon>Thermoproteota</taxon>
        <taxon>Thermoprotei</taxon>
        <taxon>Fervidicoccales</taxon>
        <taxon>Fervidicoccaceae</taxon>
        <taxon>Fervidicoccus</taxon>
    </lineage>
</organism>
<proteinExistence type="predicted"/>
<accession>A0A7C1IEP6</accession>
<sequence>MNSEKTALTSLKFLSMTNAIYEGIVVYEINNEKIADFLGVRCKQNTCVGVVYYPSRAYFFLKEKNNPVIKGSLIFTNHPGDLLDFFKNKESALINNNNCYSTRNSFLTISYEGEARLLDNEKLEVRLILTRICEQRWENCLPLNRFTNLLLELLVNVTKQKYYCLINDYENYEKLKKINEYIIEVMNRHAKESQALRTIMIEAEEIKNKWSTCNEQ</sequence>
<dbReference type="SUPFAM" id="SSF50475">
    <property type="entry name" value="FMN-binding split barrel"/>
    <property type="match status" value="1"/>
</dbReference>
<comment type="caution">
    <text evidence="1">The sequence shown here is derived from an EMBL/GenBank/DDBJ whole genome shotgun (WGS) entry which is preliminary data.</text>
</comment>
<reference evidence="1" key="1">
    <citation type="journal article" date="2020" name="mSystems">
        <title>Genome- and Community-Level Interaction Insights into Carbon Utilization and Element Cycling Functions of Hydrothermarchaeota in Hydrothermal Sediment.</title>
        <authorList>
            <person name="Zhou Z."/>
            <person name="Liu Y."/>
            <person name="Xu W."/>
            <person name="Pan J."/>
            <person name="Luo Z.H."/>
            <person name="Li M."/>
        </authorList>
    </citation>
    <scope>NUCLEOTIDE SEQUENCE [LARGE SCALE GENOMIC DNA]</scope>
    <source>
        <strain evidence="1">SpSt-123</strain>
    </source>
</reference>
<name>A0A7C1IEP6_9CREN</name>
<evidence type="ECO:0000313" key="1">
    <source>
        <dbReference type="EMBL" id="HDS10031.1"/>
    </source>
</evidence>
<dbReference type="EMBL" id="DSDY01000007">
    <property type="protein sequence ID" value="HDS10031.1"/>
    <property type="molecule type" value="Genomic_DNA"/>
</dbReference>
<protein>
    <submittedName>
        <fullName evidence="1">DUF447 family protein</fullName>
    </submittedName>
</protein>
<gene>
    <name evidence="1" type="ORF">ENO04_00175</name>
</gene>
<dbReference type="AlphaFoldDB" id="A0A7C1IEP6"/>